<accession>A0A0S4J7A9</accession>
<keyword evidence="2" id="KW-0472">Membrane</keyword>
<dbReference type="VEuPathDB" id="TriTrypDB:BSAL_84705"/>
<evidence type="ECO:0000313" key="2">
    <source>
        <dbReference type="EMBL" id="CUG75394.1"/>
    </source>
</evidence>
<dbReference type="AlphaFoldDB" id="A0A0S4J7A9"/>
<reference evidence="3" key="1">
    <citation type="submission" date="2015-09" db="EMBL/GenBank/DDBJ databases">
        <authorList>
            <consortium name="Pathogen Informatics"/>
        </authorList>
    </citation>
    <scope>NUCLEOTIDE SEQUENCE [LARGE SCALE GENOMIC DNA]</scope>
    <source>
        <strain evidence="3">Lake Konstanz</strain>
    </source>
</reference>
<feature type="non-terminal residue" evidence="2">
    <location>
        <position position="756"/>
    </location>
</feature>
<dbReference type="Proteomes" id="UP000051952">
    <property type="component" value="Unassembled WGS sequence"/>
</dbReference>
<feature type="region of interest" description="Disordered" evidence="1">
    <location>
        <begin position="57"/>
        <end position="77"/>
    </location>
</feature>
<evidence type="ECO:0000256" key="1">
    <source>
        <dbReference type="SAM" id="MobiDB-lite"/>
    </source>
</evidence>
<proteinExistence type="predicted"/>
<organism evidence="2 3">
    <name type="scientific">Bodo saltans</name>
    <name type="common">Flagellated protozoan</name>
    <dbReference type="NCBI Taxonomy" id="75058"/>
    <lineage>
        <taxon>Eukaryota</taxon>
        <taxon>Discoba</taxon>
        <taxon>Euglenozoa</taxon>
        <taxon>Kinetoplastea</taxon>
        <taxon>Metakinetoplastina</taxon>
        <taxon>Eubodonida</taxon>
        <taxon>Bodonidae</taxon>
        <taxon>Bodo</taxon>
    </lineage>
</organism>
<sequence>MLRGFLHYARSRHRRIFVVIVAATLAAYMFTASSSTDLVAFSSFSSVEILARARRGRVDNENDGTSKSYQRSEPPPPPLPYVAPARCDLPSAIHVRNSVVSAAESMRRISTCSDKFTSHRYQEMYARMLLPYRDAFAPPSKLLEIGLGCQFHMCAAGGAQLYRNYMPPTTTYHSLEFNIGECKDKYHRSAVDAILAKHIDDHLCQGSSADLAVVESCGARFGPFDIVIDDGSHMHAHTTYAFRYWLNSSYLKPGGVLVIEDLQVSTWLDFHETAMDATQQHSAELMHPVNRGVTAMSYAQRLFFCKLVKLFCDAPPAGVLHSVLPYVTMVDEIVLGPEVVGFRKTAASVTNVEAATCATTNDVSIVLVQAPFLTTSQQALHSITSVVFARKALLFVVVFSPTGSAECPVASAASIVDFETTRFFDERFGANGYDTFVACIVKLRPVLPMWRQQPVQRPTMCQSSLCRPHFLTTSQQAQHSITSVVFARKALLFVVMFSPTGSAECPVASAATSIVDFETSRFFDERFGANGYDTFVACMSLPTCGAQCVLTALLQRTSALSKQPDLLWVSMSADLAVSSLDAGSDDANALQRELIALVSHSSMSDLLPPGGVVAINGFSPSRDRGVTTRFFDERFGANGYDTFVACMSLPTCGAQCVLTALLQRTSALSKQPDLLWISMSADLAMSSLDAVGSGDANALQRELIALVSHPSMSDLLPPGGVVAINGFYPSRDEEVTTSPRSVQAPFLRFAVDLTLH</sequence>
<keyword evidence="3" id="KW-1185">Reference proteome</keyword>
<gene>
    <name evidence="2" type="ORF">BSAL_84710</name>
</gene>
<dbReference type="OrthoDB" id="407103at2759"/>
<evidence type="ECO:0000313" key="3">
    <source>
        <dbReference type="Proteomes" id="UP000051952"/>
    </source>
</evidence>
<dbReference type="EMBL" id="CYKH01000982">
    <property type="protein sequence ID" value="CUG75394.1"/>
    <property type="molecule type" value="Genomic_DNA"/>
</dbReference>
<protein>
    <submittedName>
        <fullName evidence="2">Transmembrane protein, putative</fullName>
    </submittedName>
</protein>
<dbReference type="SUPFAM" id="SSF53335">
    <property type="entry name" value="S-adenosyl-L-methionine-dependent methyltransferases"/>
    <property type="match status" value="1"/>
</dbReference>
<dbReference type="Gene3D" id="3.40.50.150">
    <property type="entry name" value="Vaccinia Virus protein VP39"/>
    <property type="match status" value="1"/>
</dbReference>
<name>A0A0S4J7A9_BODSA</name>
<keyword evidence="2" id="KW-0812">Transmembrane</keyword>
<dbReference type="InterPro" id="IPR029063">
    <property type="entry name" value="SAM-dependent_MTases_sf"/>
</dbReference>